<name>A0A367LD16_9HYPO</name>
<feature type="compositionally biased region" description="Polar residues" evidence="1">
    <location>
        <begin position="133"/>
        <end position="146"/>
    </location>
</feature>
<evidence type="ECO:0000256" key="1">
    <source>
        <dbReference type="SAM" id="MobiDB-lite"/>
    </source>
</evidence>
<accession>A0A367LD16</accession>
<evidence type="ECO:0000313" key="3">
    <source>
        <dbReference type="Proteomes" id="UP000253664"/>
    </source>
</evidence>
<feature type="compositionally biased region" description="Low complexity" evidence="1">
    <location>
        <begin position="93"/>
        <end position="102"/>
    </location>
</feature>
<proteinExistence type="predicted"/>
<comment type="caution">
    <text evidence="2">The sequence shown here is derived from an EMBL/GenBank/DDBJ whole genome shotgun (WGS) entry which is preliminary data.</text>
</comment>
<sequence length="146" mass="15944">MSVGDAKSPDSAGQVLHYSIRSSISYAHKNRGVTQRGKKKEAQETREMRETKTRDANGMAGTDANLRPTKACICDAPSHVAACAHHRSMHRAPQQPTHNPPQTTTPPPSSISVLLHHHNILLPFRTSPHRAPSVQTNPGRGQRSPL</sequence>
<dbReference type="Proteomes" id="UP000253664">
    <property type="component" value="Unassembled WGS sequence"/>
</dbReference>
<evidence type="ECO:0000313" key="2">
    <source>
        <dbReference type="EMBL" id="RCI12301.1"/>
    </source>
</evidence>
<organism evidence="2 3">
    <name type="scientific">Ophiocordyceps polyrhachis-furcata BCC 54312</name>
    <dbReference type="NCBI Taxonomy" id="1330021"/>
    <lineage>
        <taxon>Eukaryota</taxon>
        <taxon>Fungi</taxon>
        <taxon>Dikarya</taxon>
        <taxon>Ascomycota</taxon>
        <taxon>Pezizomycotina</taxon>
        <taxon>Sordariomycetes</taxon>
        <taxon>Hypocreomycetidae</taxon>
        <taxon>Hypocreales</taxon>
        <taxon>Ophiocordycipitaceae</taxon>
        <taxon>Ophiocordyceps</taxon>
    </lineage>
</organism>
<dbReference type="EMBL" id="LKCN02000007">
    <property type="protein sequence ID" value="RCI12301.1"/>
    <property type="molecule type" value="Genomic_DNA"/>
</dbReference>
<feature type="region of interest" description="Disordered" evidence="1">
    <location>
        <begin position="124"/>
        <end position="146"/>
    </location>
</feature>
<dbReference type="AlphaFoldDB" id="A0A367LD16"/>
<feature type="compositionally biased region" description="Basic residues" evidence="1">
    <location>
        <begin position="28"/>
        <end position="39"/>
    </location>
</feature>
<reference evidence="2 3" key="1">
    <citation type="journal article" date="2015" name="BMC Genomics">
        <title>Insights from the genome of Ophiocordyceps polyrhachis-furcata to pathogenicity and host specificity in insect fungi.</title>
        <authorList>
            <person name="Wichadakul D."/>
            <person name="Kobmoo N."/>
            <person name="Ingsriswang S."/>
            <person name="Tangphatsornruang S."/>
            <person name="Chantasingh D."/>
            <person name="Luangsa-ard J.J."/>
            <person name="Eurwilaichitr L."/>
        </authorList>
    </citation>
    <scope>NUCLEOTIDE SEQUENCE [LARGE SCALE GENOMIC DNA]</scope>
    <source>
        <strain evidence="2 3">BCC 54312</strain>
    </source>
</reference>
<protein>
    <submittedName>
        <fullName evidence="2">Uncharacterized protein</fullName>
    </submittedName>
</protein>
<feature type="compositionally biased region" description="Basic and acidic residues" evidence="1">
    <location>
        <begin position="40"/>
        <end position="55"/>
    </location>
</feature>
<keyword evidence="3" id="KW-1185">Reference proteome</keyword>
<feature type="region of interest" description="Disordered" evidence="1">
    <location>
        <begin position="22"/>
        <end position="63"/>
    </location>
</feature>
<gene>
    <name evidence="2" type="ORF">L249_0278</name>
</gene>
<feature type="region of interest" description="Disordered" evidence="1">
    <location>
        <begin position="85"/>
        <end position="111"/>
    </location>
</feature>